<evidence type="ECO:0000256" key="5">
    <source>
        <dbReference type="SAM" id="MobiDB-lite"/>
    </source>
</evidence>
<dbReference type="Proteomes" id="UP000247233">
    <property type="component" value="Unassembled WGS sequence"/>
</dbReference>
<feature type="compositionally biased region" description="Low complexity" evidence="5">
    <location>
        <begin position="60"/>
        <end position="80"/>
    </location>
</feature>
<dbReference type="Gene3D" id="4.10.240.10">
    <property type="entry name" value="Zn(2)-C6 fungal-type DNA-binding domain"/>
    <property type="match status" value="1"/>
</dbReference>
<sequence length="435" mass="47542">MSGNPNDHNDPNRQGQYNDPNRPGPYNNDPNRPGPYNDPSRQGQYPPPPQWSTSQPEENSPAQYPPASQYQYPPASYAPAPDHHYQPPSQYPPAPPSQYPPPSNMAMHPHVQGPQDPYRLPHPGAYRAPDVYAQPPPPPQVVYQAAAPRQRTAIACRYCRRRKIRCSGFESSTDGRCSNCIRFNQECMFTPVSSQAQAFVPAHAAYPHLRNVQNPGRAGGPPVTLYGAHGQPLPPQQQPETLPPPQGLYQHPYGHAPPPPQDHVSREFLFGSSFIHYFDLQRPIGRRGSGSGFEYPDPTNLAPVTPTTSASGYQAHPAPMPYYPPPQQHDRRPSPQSAYAYDSRHSSSPHSSPYPPMHPSQGAMTPPPTFTPGGSSRGGLNVRDMLNPGDNPGQPPADGQARSGDARSGDRSADGQGRSSTDSDMLNALNRRGPQ</sequence>
<dbReference type="GO" id="GO:0000981">
    <property type="term" value="F:DNA-binding transcription factor activity, RNA polymerase II-specific"/>
    <property type="evidence" value="ECO:0007669"/>
    <property type="project" value="InterPro"/>
</dbReference>
<feature type="compositionally biased region" description="Basic and acidic residues" evidence="5">
    <location>
        <begin position="404"/>
        <end position="413"/>
    </location>
</feature>
<evidence type="ECO:0000259" key="6">
    <source>
        <dbReference type="PROSITE" id="PS50048"/>
    </source>
</evidence>
<feature type="compositionally biased region" description="Pro residues" evidence="5">
    <location>
        <begin position="89"/>
        <end position="103"/>
    </location>
</feature>
<dbReference type="VEuPathDB" id="FungiDB:BO70DRAFT_27283"/>
<dbReference type="OrthoDB" id="5401558at2759"/>
<dbReference type="GO" id="GO:0009893">
    <property type="term" value="P:positive regulation of metabolic process"/>
    <property type="evidence" value="ECO:0007669"/>
    <property type="project" value="UniProtKB-ARBA"/>
</dbReference>
<dbReference type="CDD" id="cd00067">
    <property type="entry name" value="GAL4"/>
    <property type="match status" value="1"/>
</dbReference>
<evidence type="ECO:0000256" key="2">
    <source>
        <dbReference type="ARBA" id="ARBA00023125"/>
    </source>
</evidence>
<name>A0A317WCL2_9EURO</name>
<dbReference type="STRING" id="1448321.A0A317WCL2"/>
<accession>A0A317WCL2</accession>
<protein>
    <recommendedName>
        <fullName evidence="6">Zn(2)-C6 fungal-type domain-containing protein</fullName>
    </recommendedName>
</protein>
<dbReference type="Pfam" id="PF00172">
    <property type="entry name" value="Zn_clus"/>
    <property type="match status" value="1"/>
</dbReference>
<feature type="domain" description="Zn(2)-C6 fungal-type" evidence="6">
    <location>
        <begin position="155"/>
        <end position="189"/>
    </location>
</feature>
<evidence type="ECO:0000313" key="7">
    <source>
        <dbReference type="EMBL" id="PWY83501.1"/>
    </source>
</evidence>
<organism evidence="7 8">
    <name type="scientific">Aspergillus heteromorphus CBS 117.55</name>
    <dbReference type="NCBI Taxonomy" id="1448321"/>
    <lineage>
        <taxon>Eukaryota</taxon>
        <taxon>Fungi</taxon>
        <taxon>Dikarya</taxon>
        <taxon>Ascomycota</taxon>
        <taxon>Pezizomycotina</taxon>
        <taxon>Eurotiomycetes</taxon>
        <taxon>Eurotiomycetidae</taxon>
        <taxon>Eurotiales</taxon>
        <taxon>Aspergillaceae</taxon>
        <taxon>Aspergillus</taxon>
        <taxon>Aspergillus subgen. Circumdati</taxon>
    </lineage>
</organism>
<feature type="compositionally biased region" description="Pro residues" evidence="5">
    <location>
        <begin position="232"/>
        <end position="246"/>
    </location>
</feature>
<proteinExistence type="predicted"/>
<keyword evidence="3" id="KW-0804">Transcription</keyword>
<evidence type="ECO:0000256" key="4">
    <source>
        <dbReference type="ARBA" id="ARBA00023242"/>
    </source>
</evidence>
<dbReference type="InterPro" id="IPR036864">
    <property type="entry name" value="Zn2-C6_fun-type_DNA-bd_sf"/>
</dbReference>
<dbReference type="GeneID" id="37061207"/>
<comment type="caution">
    <text evidence="7">The sequence shown here is derived from an EMBL/GenBank/DDBJ whole genome shotgun (WGS) entry which is preliminary data.</text>
</comment>
<evidence type="ECO:0000256" key="1">
    <source>
        <dbReference type="ARBA" id="ARBA00023015"/>
    </source>
</evidence>
<keyword evidence="2" id="KW-0238">DNA-binding</keyword>
<evidence type="ECO:0000313" key="8">
    <source>
        <dbReference type="Proteomes" id="UP000247233"/>
    </source>
</evidence>
<dbReference type="PROSITE" id="PS00463">
    <property type="entry name" value="ZN2_CY6_FUNGAL_1"/>
    <property type="match status" value="1"/>
</dbReference>
<keyword evidence="4" id="KW-0539">Nucleus</keyword>
<dbReference type="InterPro" id="IPR001138">
    <property type="entry name" value="Zn2Cys6_DnaBD"/>
</dbReference>
<feature type="compositionally biased region" description="Polar residues" evidence="5">
    <location>
        <begin position="1"/>
        <end position="19"/>
    </location>
</feature>
<dbReference type="SUPFAM" id="SSF57701">
    <property type="entry name" value="Zn2/Cys6 DNA-binding domain"/>
    <property type="match status" value="1"/>
</dbReference>
<feature type="compositionally biased region" description="Pro residues" evidence="5">
    <location>
        <begin position="318"/>
        <end position="327"/>
    </location>
</feature>
<gene>
    <name evidence="7" type="ORF">BO70DRAFT_27283</name>
</gene>
<feature type="region of interest" description="Disordered" evidence="5">
    <location>
        <begin position="289"/>
        <end position="435"/>
    </location>
</feature>
<dbReference type="AlphaFoldDB" id="A0A317WCL2"/>
<feature type="region of interest" description="Disordered" evidence="5">
    <location>
        <begin position="1"/>
        <end position="125"/>
    </location>
</feature>
<reference evidence="7 8" key="1">
    <citation type="submission" date="2016-12" db="EMBL/GenBank/DDBJ databases">
        <title>The genomes of Aspergillus section Nigri reveals drivers in fungal speciation.</title>
        <authorList>
            <consortium name="DOE Joint Genome Institute"/>
            <person name="Vesth T.C."/>
            <person name="Nybo J."/>
            <person name="Theobald S."/>
            <person name="Brandl J."/>
            <person name="Frisvad J.C."/>
            <person name="Nielsen K.F."/>
            <person name="Lyhne E.K."/>
            <person name="Kogle M.E."/>
            <person name="Kuo A."/>
            <person name="Riley R."/>
            <person name="Clum A."/>
            <person name="Nolan M."/>
            <person name="Lipzen A."/>
            <person name="Salamov A."/>
            <person name="Henrissat B."/>
            <person name="Wiebenga A."/>
            <person name="De Vries R.P."/>
            <person name="Grigoriev I.V."/>
            <person name="Mortensen U.H."/>
            <person name="Andersen M.R."/>
            <person name="Baker S.E."/>
        </authorList>
    </citation>
    <scope>NUCLEOTIDE SEQUENCE [LARGE SCALE GENOMIC DNA]</scope>
    <source>
        <strain evidence="7 8">CBS 117.55</strain>
    </source>
</reference>
<keyword evidence="8" id="KW-1185">Reference proteome</keyword>
<dbReference type="PROSITE" id="PS50048">
    <property type="entry name" value="ZN2_CY6_FUNGAL_2"/>
    <property type="match status" value="1"/>
</dbReference>
<keyword evidence="1" id="KW-0805">Transcription regulation</keyword>
<evidence type="ECO:0000256" key="3">
    <source>
        <dbReference type="ARBA" id="ARBA00023163"/>
    </source>
</evidence>
<dbReference type="GO" id="GO:0003677">
    <property type="term" value="F:DNA binding"/>
    <property type="evidence" value="ECO:0007669"/>
    <property type="project" value="UniProtKB-KW"/>
</dbReference>
<dbReference type="SMART" id="SM00066">
    <property type="entry name" value="GAL4"/>
    <property type="match status" value="1"/>
</dbReference>
<dbReference type="EMBL" id="MSFL01000010">
    <property type="protein sequence ID" value="PWY83501.1"/>
    <property type="molecule type" value="Genomic_DNA"/>
</dbReference>
<dbReference type="GO" id="GO:0008270">
    <property type="term" value="F:zinc ion binding"/>
    <property type="evidence" value="ECO:0007669"/>
    <property type="project" value="InterPro"/>
</dbReference>
<dbReference type="RefSeq" id="XP_025399944.1">
    <property type="nucleotide sequence ID" value="XM_025538970.1"/>
</dbReference>
<feature type="region of interest" description="Disordered" evidence="5">
    <location>
        <begin position="228"/>
        <end position="265"/>
    </location>
</feature>